<evidence type="ECO:0000256" key="3">
    <source>
        <dbReference type="ARBA" id="ARBA00006452"/>
    </source>
</evidence>
<dbReference type="RefSeq" id="XP_060044438.1">
    <property type="nucleotide sequence ID" value="XM_060188455.1"/>
</dbReference>
<name>A0ABM3X6J4_ERIEU</name>
<dbReference type="Pfam" id="PF05111">
    <property type="entry name" value="Amelin"/>
    <property type="match status" value="2"/>
</dbReference>
<feature type="compositionally biased region" description="Basic and acidic residues" evidence="11">
    <location>
        <begin position="329"/>
        <end position="354"/>
    </location>
</feature>
<keyword evidence="10" id="KW-0379">Hydroxylation</keyword>
<keyword evidence="5" id="KW-0964">Secreted</keyword>
<dbReference type="PANTHER" id="PTHR14115:SF0">
    <property type="entry name" value="AMELOBLASTIN"/>
    <property type="match status" value="1"/>
</dbReference>
<sequence length="468" mass="51337">MTSPEMNAALNVHSCGHEIRSQTNWNSEITQALYPLFKMKDLILILYLLEMCSAVPVFPKQPGMPGMASLSLEYSRFGFGKSFNSLWMNGLLPPNPSFPWMRPREHETQQYEYSLPVHPPPLPSQPSLQSHQPGQKPFHLPTVETAIQNTIQKGGPQLPVYQGHPPLQQAEGPMIQQQVAPSDTPPKEAELPRMDFADPQDPSLPRMDFADPQDPSLPQMDFADPQITSLFPIARLIARGPIAVPQNKPSSLFPGMFYMSYGANQLNAPGRLGIMSSEEMPGGREGPTAYGAMFPGFRGMRPNFGRMHQNSPKGGDFTVEFDTPAVTKGQEKGEGGKEGEGDPHHSRLPERNRLSPENPALFQEAAALEALGGFLASPKDNIPSLAMGPAGLIREPSKITPEAADPLMTPGLADVYETYGADMTTPLNLQGESTTDSTTTMDIQETSTPGNKEEQPQVMHDAWRFQEP</sequence>
<protein>
    <recommendedName>
        <fullName evidence="4">Ameloblastin</fullName>
    </recommendedName>
</protein>
<keyword evidence="8" id="KW-0091">Biomineralization</keyword>
<keyword evidence="12" id="KW-1185">Reference proteome</keyword>
<evidence type="ECO:0000256" key="9">
    <source>
        <dbReference type="ARBA" id="ARBA00022729"/>
    </source>
</evidence>
<proteinExistence type="inferred from homology"/>
<evidence type="ECO:0000256" key="5">
    <source>
        <dbReference type="ARBA" id="ARBA00022525"/>
    </source>
</evidence>
<dbReference type="InterPro" id="IPR007798">
    <property type="entry name" value="Amelin"/>
</dbReference>
<feature type="region of interest" description="Disordered" evidence="11">
    <location>
        <begin position="154"/>
        <end position="222"/>
    </location>
</feature>
<evidence type="ECO:0000256" key="7">
    <source>
        <dbReference type="ARBA" id="ARBA00022553"/>
    </source>
</evidence>
<comment type="similarity">
    <text evidence="3">Belongs to the ameloblastin family.</text>
</comment>
<comment type="function">
    <text evidence="1">Involved in the mineralization and structural organization of enamel.</text>
</comment>
<gene>
    <name evidence="13" type="primary">AMBN</name>
</gene>
<evidence type="ECO:0000256" key="1">
    <source>
        <dbReference type="ARBA" id="ARBA00004035"/>
    </source>
</evidence>
<evidence type="ECO:0000313" key="13">
    <source>
        <dbReference type="RefSeq" id="XP_060044438.1"/>
    </source>
</evidence>
<organism evidence="12 13">
    <name type="scientific">Erinaceus europaeus</name>
    <name type="common">Western European hedgehog</name>
    <dbReference type="NCBI Taxonomy" id="9365"/>
    <lineage>
        <taxon>Eukaryota</taxon>
        <taxon>Metazoa</taxon>
        <taxon>Chordata</taxon>
        <taxon>Craniata</taxon>
        <taxon>Vertebrata</taxon>
        <taxon>Euteleostomi</taxon>
        <taxon>Mammalia</taxon>
        <taxon>Eutheria</taxon>
        <taxon>Laurasiatheria</taxon>
        <taxon>Eulipotyphla</taxon>
        <taxon>Erinaceidae</taxon>
        <taxon>Erinaceinae</taxon>
        <taxon>Erinaceus</taxon>
    </lineage>
</organism>
<dbReference type="GeneID" id="103113923"/>
<dbReference type="PANTHER" id="PTHR14115">
    <property type="entry name" value="AMELOBLASTIN"/>
    <property type="match status" value="1"/>
</dbReference>
<feature type="region of interest" description="Disordered" evidence="11">
    <location>
        <begin position="114"/>
        <end position="138"/>
    </location>
</feature>
<dbReference type="SMART" id="SM00817">
    <property type="entry name" value="Amelin"/>
    <property type="match status" value="1"/>
</dbReference>
<reference evidence="13" key="1">
    <citation type="submission" date="2025-08" db="UniProtKB">
        <authorList>
            <consortium name="RefSeq"/>
        </authorList>
    </citation>
    <scope>IDENTIFICATION</scope>
</reference>
<accession>A0ABM3X6J4</accession>
<keyword evidence="9" id="KW-0732">Signal</keyword>
<feature type="compositionally biased region" description="Basic and acidic residues" evidence="11">
    <location>
        <begin position="451"/>
        <end position="468"/>
    </location>
</feature>
<comment type="subcellular location">
    <subcellularLocation>
        <location evidence="2">Secreted</location>
        <location evidence="2">Extracellular space</location>
        <location evidence="2">Extracellular matrix</location>
    </subcellularLocation>
</comment>
<feature type="compositionally biased region" description="Polar residues" evidence="11">
    <location>
        <begin position="425"/>
        <end position="450"/>
    </location>
</feature>
<feature type="region of interest" description="Disordered" evidence="11">
    <location>
        <begin position="327"/>
        <end position="354"/>
    </location>
</feature>
<evidence type="ECO:0000313" key="12">
    <source>
        <dbReference type="Proteomes" id="UP001652624"/>
    </source>
</evidence>
<keyword evidence="7" id="KW-0597">Phosphoprotein</keyword>
<evidence type="ECO:0000256" key="10">
    <source>
        <dbReference type="ARBA" id="ARBA00023278"/>
    </source>
</evidence>
<evidence type="ECO:0000256" key="8">
    <source>
        <dbReference type="ARBA" id="ARBA00022591"/>
    </source>
</evidence>
<dbReference type="Proteomes" id="UP001652624">
    <property type="component" value="Chromosome 3"/>
</dbReference>
<feature type="region of interest" description="Disordered" evidence="11">
    <location>
        <begin position="425"/>
        <end position="468"/>
    </location>
</feature>
<keyword evidence="6" id="KW-0272">Extracellular matrix</keyword>
<feature type="compositionally biased region" description="Basic and acidic residues" evidence="11">
    <location>
        <begin position="185"/>
        <end position="196"/>
    </location>
</feature>
<evidence type="ECO:0000256" key="4">
    <source>
        <dbReference type="ARBA" id="ARBA00014018"/>
    </source>
</evidence>
<evidence type="ECO:0000256" key="11">
    <source>
        <dbReference type="SAM" id="MobiDB-lite"/>
    </source>
</evidence>
<evidence type="ECO:0000256" key="2">
    <source>
        <dbReference type="ARBA" id="ARBA00004498"/>
    </source>
</evidence>
<evidence type="ECO:0000256" key="6">
    <source>
        <dbReference type="ARBA" id="ARBA00022530"/>
    </source>
</evidence>